<keyword evidence="1" id="KW-0175">Coiled coil</keyword>
<dbReference type="InterPro" id="IPR058620">
    <property type="entry name" value="YtrI_C"/>
</dbReference>
<evidence type="ECO:0000259" key="3">
    <source>
        <dbReference type="Pfam" id="PF26347"/>
    </source>
</evidence>
<keyword evidence="2" id="KW-0812">Transmembrane</keyword>
<organism evidence="4 5">
    <name type="scientific">Geomicrobium halophilum</name>
    <dbReference type="NCBI Taxonomy" id="549000"/>
    <lineage>
        <taxon>Bacteria</taxon>
        <taxon>Bacillati</taxon>
        <taxon>Bacillota</taxon>
        <taxon>Bacilli</taxon>
        <taxon>Bacillales</taxon>
        <taxon>Geomicrobium</taxon>
    </lineage>
</organism>
<keyword evidence="5" id="KW-1185">Reference proteome</keyword>
<dbReference type="Pfam" id="PF26347">
    <property type="entry name" value="YtrI_sporulation"/>
    <property type="match status" value="1"/>
</dbReference>
<evidence type="ECO:0000256" key="1">
    <source>
        <dbReference type="SAM" id="Coils"/>
    </source>
</evidence>
<dbReference type="EMBL" id="JACHHJ010000001">
    <property type="protein sequence ID" value="MBB6448173.1"/>
    <property type="molecule type" value="Genomic_DNA"/>
</dbReference>
<reference evidence="4 5" key="1">
    <citation type="submission" date="2020-08" db="EMBL/GenBank/DDBJ databases">
        <title>Genomic Encyclopedia of Type Strains, Phase IV (KMG-IV): sequencing the most valuable type-strain genomes for metagenomic binning, comparative biology and taxonomic classification.</title>
        <authorList>
            <person name="Goeker M."/>
        </authorList>
    </citation>
    <scope>NUCLEOTIDE SEQUENCE [LARGE SCALE GENOMIC DNA]</scope>
    <source>
        <strain evidence="4 5">DSM 21769</strain>
    </source>
</reference>
<keyword evidence="2" id="KW-1133">Transmembrane helix</keyword>
<evidence type="ECO:0000313" key="5">
    <source>
        <dbReference type="Proteomes" id="UP000568839"/>
    </source>
</evidence>
<dbReference type="NCBIfam" id="NF041479">
    <property type="entry name" value="spor_membprot_YtrI"/>
    <property type="match status" value="1"/>
</dbReference>
<protein>
    <recommendedName>
        <fullName evidence="3">Sporulation membrane protein YtrI C-terminal domain-containing protein</fullName>
    </recommendedName>
</protein>
<dbReference type="AlphaFoldDB" id="A0A841PVG9"/>
<gene>
    <name evidence="4" type="ORF">HNR44_000122</name>
</gene>
<evidence type="ECO:0000313" key="4">
    <source>
        <dbReference type="EMBL" id="MBB6448173.1"/>
    </source>
</evidence>
<evidence type="ECO:0000256" key="2">
    <source>
        <dbReference type="SAM" id="Phobius"/>
    </source>
</evidence>
<keyword evidence="2" id="KW-0472">Membrane</keyword>
<feature type="transmembrane region" description="Helical" evidence="2">
    <location>
        <begin position="12"/>
        <end position="32"/>
    </location>
</feature>
<feature type="domain" description="Sporulation membrane protein YtrI C-terminal" evidence="3">
    <location>
        <begin position="83"/>
        <end position="166"/>
    </location>
</feature>
<sequence length="172" mass="20306">MRIPPYYRRPGWQRFLAGVIIGALIGWCVFLYQFGKTQEDMVVELRKNELTINQLEGNLELLREREEENNETNEEGESPFIIEEISIIFENENESRLSELALYDLEQQAIEELEHLLEQEVDSVAENRELLLSTIENKRFPSNDYEYNLLVKQVTLYRTLELHVEIVPVSED</sequence>
<name>A0A841PVG9_9BACL</name>
<dbReference type="InterPro" id="IPR048198">
    <property type="entry name" value="YtrI"/>
</dbReference>
<dbReference type="Proteomes" id="UP000568839">
    <property type="component" value="Unassembled WGS sequence"/>
</dbReference>
<proteinExistence type="predicted"/>
<feature type="coiled-coil region" evidence="1">
    <location>
        <begin position="45"/>
        <end position="75"/>
    </location>
</feature>
<comment type="caution">
    <text evidence="4">The sequence shown here is derived from an EMBL/GenBank/DDBJ whole genome shotgun (WGS) entry which is preliminary data.</text>
</comment>
<accession>A0A841PVG9</accession>